<feature type="coiled-coil region" evidence="1">
    <location>
        <begin position="1"/>
        <end position="42"/>
    </location>
</feature>
<evidence type="ECO:0000256" key="1">
    <source>
        <dbReference type="SAM" id="Coils"/>
    </source>
</evidence>
<sequence length="210" mass="24047">MGEYQKQIDNLKAQAQKFIELQEAEKRKKAEAEANKARSRKELMLWLERFIDTHIRFGTLTAAHVETYLIEYRKSYGDDASIAKYIGIVAQLLTHPFYGVESNTHRVGNGGLIFKGKTYKDAKELYEALVGLMAGVDPLDSQVWFDYLLTQVFDDPTFLPAEVLLPRWRTDFVPKLVQLVELEKNSLQVPDLDLLNTDDVFVIQSLLGSF</sequence>
<gene>
    <name evidence="2" type="ORF">H6H03_37870</name>
</gene>
<keyword evidence="1" id="KW-0175">Coiled coil</keyword>
<evidence type="ECO:0000313" key="3">
    <source>
        <dbReference type="Proteomes" id="UP000637383"/>
    </source>
</evidence>
<dbReference type="EMBL" id="JACJTU010000093">
    <property type="protein sequence ID" value="MBD2739559.1"/>
    <property type="molecule type" value="Genomic_DNA"/>
</dbReference>
<name>A0ABR8KL71_9NOSO</name>
<proteinExistence type="predicted"/>
<accession>A0ABR8KL71</accession>
<dbReference type="RefSeq" id="WP_190960052.1">
    <property type="nucleotide sequence ID" value="NZ_JACJTU010000093.1"/>
</dbReference>
<comment type="caution">
    <text evidence="2">The sequence shown here is derived from an EMBL/GenBank/DDBJ whole genome shotgun (WGS) entry which is preliminary data.</text>
</comment>
<keyword evidence="3" id="KW-1185">Reference proteome</keyword>
<organism evidence="2 3">
    <name type="scientific">Nostoc paludosum FACHB-159</name>
    <dbReference type="NCBI Taxonomy" id="2692908"/>
    <lineage>
        <taxon>Bacteria</taxon>
        <taxon>Bacillati</taxon>
        <taxon>Cyanobacteriota</taxon>
        <taxon>Cyanophyceae</taxon>
        <taxon>Nostocales</taxon>
        <taxon>Nostocaceae</taxon>
        <taxon>Nostoc</taxon>
    </lineage>
</organism>
<protein>
    <submittedName>
        <fullName evidence="2">Uncharacterized protein</fullName>
    </submittedName>
</protein>
<reference evidence="2 3" key="1">
    <citation type="journal article" date="2020" name="ISME J.">
        <title>Comparative genomics reveals insights into cyanobacterial evolution and habitat adaptation.</title>
        <authorList>
            <person name="Chen M.Y."/>
            <person name="Teng W.K."/>
            <person name="Zhao L."/>
            <person name="Hu C.X."/>
            <person name="Zhou Y.K."/>
            <person name="Han B.P."/>
            <person name="Song L.R."/>
            <person name="Shu W.S."/>
        </authorList>
    </citation>
    <scope>NUCLEOTIDE SEQUENCE [LARGE SCALE GENOMIC DNA]</scope>
    <source>
        <strain evidence="2 3">FACHB-159</strain>
    </source>
</reference>
<evidence type="ECO:0000313" key="2">
    <source>
        <dbReference type="EMBL" id="MBD2739559.1"/>
    </source>
</evidence>
<dbReference type="Proteomes" id="UP000637383">
    <property type="component" value="Unassembled WGS sequence"/>
</dbReference>